<evidence type="ECO:0000313" key="3">
    <source>
        <dbReference type="EMBL" id="AOW05866.1"/>
    </source>
</evidence>
<dbReference type="EMBL" id="KZ858986">
    <property type="protein sequence ID" value="RDW26102.1"/>
    <property type="molecule type" value="Genomic_DNA"/>
</dbReference>
<dbReference type="PIRSF" id="PIRSF029187">
    <property type="entry name" value="Shr3_AAP_chap"/>
    <property type="match status" value="1"/>
</dbReference>
<dbReference type="eggNOG" id="ENOG502RXJB">
    <property type="taxonomic scope" value="Eukaryota"/>
</dbReference>
<feature type="transmembrane region" description="Helical" evidence="2">
    <location>
        <begin position="61"/>
        <end position="79"/>
    </location>
</feature>
<feature type="transmembrane region" description="Helical" evidence="2">
    <location>
        <begin position="91"/>
        <end position="110"/>
    </location>
</feature>
<evidence type="ECO:0000256" key="1">
    <source>
        <dbReference type="SAM" id="MobiDB-lite"/>
    </source>
</evidence>
<dbReference type="VEuPathDB" id="FungiDB:YALI0_E23716g"/>
<reference evidence="3 5" key="1">
    <citation type="journal article" date="2016" name="PLoS ONE">
        <title>Sequence Assembly of Yarrowia lipolytica Strain W29/CLIB89 Shows Transposable Element Diversity.</title>
        <authorList>
            <person name="Magnan C."/>
            <person name="Yu J."/>
            <person name="Chang I."/>
            <person name="Jahn E."/>
            <person name="Kanomata Y."/>
            <person name="Wu J."/>
            <person name="Zeller M."/>
            <person name="Oakes M."/>
            <person name="Baldi P."/>
            <person name="Sandmeyer S."/>
        </authorList>
    </citation>
    <scope>NUCLEOTIDE SEQUENCE [LARGE SCALE GENOMIC DNA]</scope>
    <source>
        <strain evidence="3">CLIB89</strain>
        <strain evidence="5">CLIB89(W29)</strain>
    </source>
</reference>
<dbReference type="SMART" id="SM00786">
    <property type="entry name" value="SHR3_chaperone"/>
    <property type="match status" value="1"/>
</dbReference>
<organism evidence="3 5">
    <name type="scientific">Yarrowia lipolytica</name>
    <name type="common">Candida lipolytica</name>
    <dbReference type="NCBI Taxonomy" id="4952"/>
    <lineage>
        <taxon>Eukaryota</taxon>
        <taxon>Fungi</taxon>
        <taxon>Dikarya</taxon>
        <taxon>Ascomycota</taxon>
        <taxon>Saccharomycotina</taxon>
        <taxon>Dipodascomycetes</taxon>
        <taxon>Dipodascales</taxon>
        <taxon>Dipodascales incertae sedis</taxon>
        <taxon>Yarrowia</taxon>
    </lineage>
</organism>
<feature type="region of interest" description="Disordered" evidence="1">
    <location>
        <begin position="168"/>
        <end position="190"/>
    </location>
</feature>
<dbReference type="AlphaFoldDB" id="A0A1D8NJQ4"/>
<dbReference type="PANTHER" id="PTHR28228:SF1">
    <property type="entry name" value="SECRETORY COMPONENT PROTEIN SHR3"/>
    <property type="match status" value="1"/>
</dbReference>
<keyword evidence="2" id="KW-0472">Membrane</keyword>
<dbReference type="Proteomes" id="UP000256601">
    <property type="component" value="Unassembled WGS sequence"/>
</dbReference>
<proteinExistence type="predicted"/>
<gene>
    <name evidence="4" type="ORF">B0I71DRAFT_131408</name>
    <name evidence="3" type="ORF">YALI1_E28046g</name>
</gene>
<evidence type="ECO:0000313" key="5">
    <source>
        <dbReference type="Proteomes" id="UP000182444"/>
    </source>
</evidence>
<dbReference type="EMBL" id="CP017557">
    <property type="protein sequence ID" value="AOW05866.1"/>
    <property type="molecule type" value="Genomic_DNA"/>
</dbReference>
<dbReference type="OrthoDB" id="5229808at2759"/>
<protein>
    <submittedName>
        <fullName evidence="4">Shr3 amino acid permease chaperone</fullName>
    </submittedName>
</protein>
<dbReference type="OMA" id="ANMLFDG"/>
<dbReference type="Proteomes" id="UP000182444">
    <property type="component" value="Chromosome 1E"/>
</dbReference>
<keyword evidence="2" id="KW-1133">Transmembrane helix</keyword>
<keyword evidence="2" id="KW-0812">Transmembrane</keyword>
<dbReference type="GO" id="GO:0006888">
    <property type="term" value="P:endoplasmic reticulum to Golgi vesicle-mediated transport"/>
    <property type="evidence" value="ECO:0007669"/>
    <property type="project" value="TreeGrafter"/>
</dbReference>
<dbReference type="RefSeq" id="XP_504322.1">
    <property type="nucleotide sequence ID" value="XM_504322.1"/>
</dbReference>
<evidence type="ECO:0000313" key="4">
    <source>
        <dbReference type="EMBL" id="RDW26102.1"/>
    </source>
</evidence>
<reference evidence="4 6" key="2">
    <citation type="submission" date="2018-07" db="EMBL/GenBank/DDBJ databases">
        <title>Draft Genome Assemblies for Five Robust Yarrowia lipolytica Strains Exhibiting High Lipid Production and Pentose Sugar Utilization and Sugar Alcohol Secretion from Undetoxified Lignocellulosic Biomass Hydrolysates.</title>
        <authorList>
            <consortium name="DOE Joint Genome Institute"/>
            <person name="Walker C."/>
            <person name="Ryu S."/>
            <person name="Na H."/>
            <person name="Zane M."/>
            <person name="LaButti K."/>
            <person name="Lipzen A."/>
            <person name="Haridas S."/>
            <person name="Barry K."/>
            <person name="Grigoriev I.V."/>
            <person name="Quarterman J."/>
            <person name="Slininger P."/>
            <person name="Dien B."/>
            <person name="Trinh C.T."/>
        </authorList>
    </citation>
    <scope>NUCLEOTIDE SEQUENCE [LARGE SCALE GENOMIC DNA]</scope>
    <source>
        <strain evidence="4 6">YB392</strain>
    </source>
</reference>
<dbReference type="Pfam" id="PF08229">
    <property type="entry name" value="SHR3_chaperone"/>
    <property type="match status" value="1"/>
</dbReference>
<dbReference type="GeneID" id="2912681"/>
<dbReference type="VEuPathDB" id="FungiDB:YALI1_E28046g"/>
<evidence type="ECO:0000313" key="6">
    <source>
        <dbReference type="Proteomes" id="UP000256601"/>
    </source>
</evidence>
<name>A0A1D8NJQ4_YARLL</name>
<sequence length="190" mass="21417">MPTSASSISSALILCATSFSLGVLYSNWPYDFFTLWTAAPPESRYTASLDHYKAWYDCPMFVYHIHHTVIGLGLIGFFIKLYKPSESNKLFDGGSLFLYMVGVTIYLTNIRRGLASAVDGNWGDVDEHTGINVIAASQVMIVFVLLGVLGLQVGQWWAEREDAKLKKKFDDEEKKEKKDKKESKESKKTK</sequence>
<dbReference type="KEGG" id="yli:2912681"/>
<evidence type="ECO:0000256" key="2">
    <source>
        <dbReference type="SAM" id="Phobius"/>
    </source>
</evidence>
<accession>A0A1D8NJQ4</accession>
<dbReference type="GO" id="GO:0051082">
    <property type="term" value="F:unfolded protein binding"/>
    <property type="evidence" value="ECO:0007669"/>
    <property type="project" value="TreeGrafter"/>
</dbReference>
<dbReference type="InterPro" id="IPR013248">
    <property type="entry name" value="Psh3/Shr3"/>
</dbReference>
<feature type="transmembrane region" description="Helical" evidence="2">
    <location>
        <begin position="130"/>
        <end position="158"/>
    </location>
</feature>
<dbReference type="PANTHER" id="PTHR28228">
    <property type="entry name" value="SECRETORY COMPONENT PROTEIN SHR3"/>
    <property type="match status" value="1"/>
</dbReference>
<dbReference type="GO" id="GO:0005789">
    <property type="term" value="C:endoplasmic reticulum membrane"/>
    <property type="evidence" value="ECO:0007669"/>
    <property type="project" value="TreeGrafter"/>
</dbReference>